<feature type="signal peptide" evidence="9">
    <location>
        <begin position="1"/>
        <end position="21"/>
    </location>
</feature>
<evidence type="ECO:0000256" key="9">
    <source>
        <dbReference type="SAM" id="SignalP"/>
    </source>
</evidence>
<keyword evidence="9" id="KW-0732">Signal</keyword>
<keyword evidence="7" id="KW-0998">Cell outer membrane</keyword>
<keyword evidence="11" id="KW-1185">Reference proteome</keyword>
<dbReference type="Pfam" id="PF02321">
    <property type="entry name" value="OEP"/>
    <property type="match status" value="2"/>
</dbReference>
<comment type="subcellular location">
    <subcellularLocation>
        <location evidence="1">Cell outer membrane</location>
    </subcellularLocation>
</comment>
<reference evidence="11" key="1">
    <citation type="journal article" date="2019" name="Int. J. Syst. Evol. Microbiol.">
        <title>The Global Catalogue of Microorganisms (GCM) 10K type strain sequencing project: providing services to taxonomists for standard genome sequencing and annotation.</title>
        <authorList>
            <consortium name="The Broad Institute Genomics Platform"/>
            <consortium name="The Broad Institute Genome Sequencing Center for Infectious Disease"/>
            <person name="Wu L."/>
            <person name="Ma J."/>
        </authorList>
    </citation>
    <scope>NUCLEOTIDE SEQUENCE [LARGE SCALE GENOMIC DNA]</scope>
    <source>
        <strain evidence="11">TBRC 5781</strain>
    </source>
</reference>
<name>A0ABV8E6N7_9HYPH</name>
<proteinExistence type="inferred from homology"/>
<gene>
    <name evidence="10" type="ORF">ACFOVS_05445</name>
</gene>
<dbReference type="Proteomes" id="UP001595697">
    <property type="component" value="Unassembled WGS sequence"/>
</dbReference>
<keyword evidence="5" id="KW-0812">Transmembrane</keyword>
<sequence>MRAKQKTALLMIAARFCAAFACILFTTFSARGQEERSDFSQFQLRLNQDSALRTLADAQLRLATADFLPKVNMAGEGILGGRIEYSPDITVDNPGTYAKRDPSTAGLEVSWKLFDGFQNINNLRAAREGVSYALYASLDTRQRLYLEKAEKLLDVIRARAMLAAYNAAVEKRQEASSLAKRLLTDRVVTLSQSELAASELQRALAAQKQAIASLQTAELSYVQFSGSRLGKRVHIEVPTRKLPTSAQQAAERAQAQNPQVQMAYHLEREAEYKARAAAGRYLPTVSLVGRYSRAFDTTPQINRVDNSAILVRATVPIFDPTIGPTADIARTQALQRRWDRQDATLALGMEARKQFELFKSANAQLQDIQRQQVRAKAAVAAMRMEIEAGERTVSDLLDAQQMTVQAALALADAHYVRSVSAFRLLATMGILDLNDIGLDAVNF</sequence>
<dbReference type="PANTHER" id="PTHR30026:SF22">
    <property type="entry name" value="OUTER MEMBRANE EFFLUX PROTEIN"/>
    <property type="match status" value="1"/>
</dbReference>
<keyword evidence="6" id="KW-0472">Membrane</keyword>
<evidence type="ECO:0000256" key="7">
    <source>
        <dbReference type="ARBA" id="ARBA00023237"/>
    </source>
</evidence>
<evidence type="ECO:0000256" key="8">
    <source>
        <dbReference type="SAM" id="Coils"/>
    </source>
</evidence>
<dbReference type="Gene3D" id="1.20.1600.10">
    <property type="entry name" value="Outer membrane efflux proteins (OEP)"/>
    <property type="match status" value="1"/>
</dbReference>
<dbReference type="InterPro" id="IPR003423">
    <property type="entry name" value="OMP_efflux"/>
</dbReference>
<evidence type="ECO:0000256" key="2">
    <source>
        <dbReference type="ARBA" id="ARBA00007613"/>
    </source>
</evidence>
<comment type="caution">
    <text evidence="10">The sequence shown here is derived from an EMBL/GenBank/DDBJ whole genome shotgun (WGS) entry which is preliminary data.</text>
</comment>
<dbReference type="SUPFAM" id="SSF56954">
    <property type="entry name" value="Outer membrane efflux proteins (OEP)"/>
    <property type="match status" value="1"/>
</dbReference>
<feature type="chain" id="PRO_5046949382" evidence="9">
    <location>
        <begin position="22"/>
        <end position="443"/>
    </location>
</feature>
<dbReference type="RefSeq" id="WP_247262628.1">
    <property type="nucleotide sequence ID" value="NZ_JALJQZ010000060.1"/>
</dbReference>
<protein>
    <submittedName>
        <fullName evidence="10">TolC family protein</fullName>
    </submittedName>
</protein>
<evidence type="ECO:0000256" key="6">
    <source>
        <dbReference type="ARBA" id="ARBA00023136"/>
    </source>
</evidence>
<keyword evidence="8" id="KW-0175">Coiled coil</keyword>
<comment type="similarity">
    <text evidence="2">Belongs to the outer membrane factor (OMF) (TC 1.B.17) family.</text>
</comment>
<evidence type="ECO:0000256" key="1">
    <source>
        <dbReference type="ARBA" id="ARBA00004442"/>
    </source>
</evidence>
<dbReference type="InterPro" id="IPR051906">
    <property type="entry name" value="TolC-like"/>
</dbReference>
<keyword evidence="3" id="KW-0813">Transport</keyword>
<evidence type="ECO:0000256" key="4">
    <source>
        <dbReference type="ARBA" id="ARBA00022452"/>
    </source>
</evidence>
<evidence type="ECO:0000313" key="10">
    <source>
        <dbReference type="EMBL" id="MFC3967579.1"/>
    </source>
</evidence>
<evidence type="ECO:0000256" key="5">
    <source>
        <dbReference type="ARBA" id="ARBA00022692"/>
    </source>
</evidence>
<dbReference type="PANTHER" id="PTHR30026">
    <property type="entry name" value="OUTER MEMBRANE PROTEIN TOLC"/>
    <property type="match status" value="1"/>
</dbReference>
<evidence type="ECO:0000313" key="11">
    <source>
        <dbReference type="Proteomes" id="UP001595697"/>
    </source>
</evidence>
<accession>A0ABV8E6N7</accession>
<dbReference type="EMBL" id="JBHSBD010000019">
    <property type="protein sequence ID" value="MFC3967579.1"/>
    <property type="molecule type" value="Genomic_DNA"/>
</dbReference>
<evidence type="ECO:0000256" key="3">
    <source>
        <dbReference type="ARBA" id="ARBA00022448"/>
    </source>
</evidence>
<keyword evidence="4" id="KW-1134">Transmembrane beta strand</keyword>
<organism evidence="10 11">
    <name type="scientific">Rhizobium lemnae</name>
    <dbReference type="NCBI Taxonomy" id="1214924"/>
    <lineage>
        <taxon>Bacteria</taxon>
        <taxon>Pseudomonadati</taxon>
        <taxon>Pseudomonadota</taxon>
        <taxon>Alphaproteobacteria</taxon>
        <taxon>Hyphomicrobiales</taxon>
        <taxon>Rhizobiaceae</taxon>
        <taxon>Rhizobium/Agrobacterium group</taxon>
        <taxon>Rhizobium</taxon>
    </lineage>
</organism>
<feature type="coiled-coil region" evidence="8">
    <location>
        <begin position="190"/>
        <end position="217"/>
    </location>
</feature>